<comment type="caution">
    <text evidence="8">The sequence shown here is derived from an EMBL/GenBank/DDBJ whole genome shotgun (WGS) entry which is preliminary data.</text>
</comment>
<keyword evidence="9" id="KW-1185">Reference proteome</keyword>
<dbReference type="Pfam" id="PF10035">
    <property type="entry name" value="DUF2179"/>
    <property type="match status" value="1"/>
</dbReference>
<feature type="domain" description="DUF2179" evidence="7">
    <location>
        <begin position="225"/>
        <end position="279"/>
    </location>
</feature>
<evidence type="ECO:0000256" key="2">
    <source>
        <dbReference type="ARBA" id="ARBA00022475"/>
    </source>
</evidence>
<keyword evidence="5 6" id="KW-0472">Membrane</keyword>
<accession>A0A7W9SVX9</accession>
<evidence type="ECO:0000256" key="6">
    <source>
        <dbReference type="SAM" id="Phobius"/>
    </source>
</evidence>
<evidence type="ECO:0000256" key="5">
    <source>
        <dbReference type="ARBA" id="ARBA00023136"/>
    </source>
</evidence>
<dbReference type="InterPro" id="IPR019264">
    <property type="entry name" value="DUF2179"/>
</dbReference>
<feature type="transmembrane region" description="Helical" evidence="6">
    <location>
        <begin position="63"/>
        <end position="80"/>
    </location>
</feature>
<evidence type="ECO:0000256" key="1">
    <source>
        <dbReference type="ARBA" id="ARBA00004651"/>
    </source>
</evidence>
<dbReference type="PANTHER" id="PTHR33545">
    <property type="entry name" value="UPF0750 MEMBRANE PROTEIN YITT-RELATED"/>
    <property type="match status" value="1"/>
</dbReference>
<dbReference type="AlphaFoldDB" id="A0A7W9SVX9"/>
<proteinExistence type="predicted"/>
<keyword evidence="3 6" id="KW-0812">Transmembrane</keyword>
<evidence type="ECO:0000259" key="7">
    <source>
        <dbReference type="Pfam" id="PF10035"/>
    </source>
</evidence>
<feature type="transmembrane region" description="Helical" evidence="6">
    <location>
        <begin position="87"/>
        <end position="104"/>
    </location>
</feature>
<dbReference type="Proteomes" id="UP000520814">
    <property type="component" value="Unassembled WGS sequence"/>
</dbReference>
<dbReference type="PANTHER" id="PTHR33545:SF9">
    <property type="entry name" value="UPF0750 MEMBRANE PROTEIN YITE"/>
    <property type="match status" value="1"/>
</dbReference>
<evidence type="ECO:0000256" key="4">
    <source>
        <dbReference type="ARBA" id="ARBA00022989"/>
    </source>
</evidence>
<comment type="subcellular location">
    <subcellularLocation>
        <location evidence="1">Cell membrane</location>
        <topology evidence="1">Multi-pass membrane protein</topology>
    </subcellularLocation>
</comment>
<keyword evidence="4 6" id="KW-1133">Transmembrane helix</keyword>
<dbReference type="RefSeq" id="WP_184203783.1">
    <property type="nucleotide sequence ID" value="NZ_JACHGW010000008.1"/>
</dbReference>
<reference evidence="8 9" key="1">
    <citation type="submission" date="2020-08" db="EMBL/GenBank/DDBJ databases">
        <title>Genomic Encyclopedia of Type Strains, Phase IV (KMG-IV): sequencing the most valuable type-strain genomes for metagenomic binning, comparative biology and taxonomic classification.</title>
        <authorList>
            <person name="Goeker M."/>
        </authorList>
    </citation>
    <scope>NUCLEOTIDE SEQUENCE [LARGE SCALE GENOMIC DNA]</scope>
    <source>
        <strain evidence="8 9">DSM 23562</strain>
    </source>
</reference>
<evidence type="ECO:0000313" key="9">
    <source>
        <dbReference type="Proteomes" id="UP000520814"/>
    </source>
</evidence>
<dbReference type="Gene3D" id="3.30.70.120">
    <property type="match status" value="1"/>
</dbReference>
<protein>
    <submittedName>
        <fullName evidence="8">Uncharacterized membrane-anchored protein YitT (DUF2179 family)</fullName>
    </submittedName>
</protein>
<organism evidence="8 9">
    <name type="scientific">Armatimonas rosea</name>
    <dbReference type="NCBI Taxonomy" id="685828"/>
    <lineage>
        <taxon>Bacteria</taxon>
        <taxon>Bacillati</taxon>
        <taxon>Armatimonadota</taxon>
        <taxon>Armatimonadia</taxon>
        <taxon>Armatimonadales</taxon>
        <taxon>Armatimonadaceae</taxon>
        <taxon>Armatimonas</taxon>
    </lineage>
</organism>
<dbReference type="InterPro" id="IPR051461">
    <property type="entry name" value="UPF0750_membrane"/>
</dbReference>
<keyword evidence="2" id="KW-1003">Cell membrane</keyword>
<dbReference type="InterPro" id="IPR015867">
    <property type="entry name" value="N-reg_PII/ATP_PRibTrfase_C"/>
</dbReference>
<gene>
    <name evidence="8" type="ORF">HNQ39_005533</name>
</gene>
<feature type="transmembrane region" description="Helical" evidence="6">
    <location>
        <begin position="154"/>
        <end position="173"/>
    </location>
</feature>
<feature type="transmembrane region" description="Helical" evidence="6">
    <location>
        <begin position="116"/>
        <end position="142"/>
    </location>
</feature>
<evidence type="ECO:0000256" key="3">
    <source>
        <dbReference type="ARBA" id="ARBA00022692"/>
    </source>
</evidence>
<name>A0A7W9SVX9_ARMRO</name>
<dbReference type="InterPro" id="IPR003740">
    <property type="entry name" value="YitT"/>
</dbReference>
<dbReference type="PIRSF" id="PIRSF006483">
    <property type="entry name" value="Membrane_protein_YitT"/>
    <property type="match status" value="1"/>
</dbReference>
<evidence type="ECO:0000313" key="8">
    <source>
        <dbReference type="EMBL" id="MBB6053691.1"/>
    </source>
</evidence>
<dbReference type="GO" id="GO:0005886">
    <property type="term" value="C:plasma membrane"/>
    <property type="evidence" value="ECO:0007669"/>
    <property type="project" value="UniProtKB-SubCell"/>
</dbReference>
<dbReference type="Pfam" id="PF02588">
    <property type="entry name" value="YitT_membrane"/>
    <property type="match status" value="1"/>
</dbReference>
<dbReference type="CDD" id="cd16380">
    <property type="entry name" value="YitT_C"/>
    <property type="match status" value="1"/>
</dbReference>
<sequence>MRWVSLIRGKRNGAWDSLSIVAGCALMALGFRLFMNGNGIVAGGVVGLSTLLERRFGWEAAGVQWGINLPLLGLGFWGLGRAAGARSALGSLVLPLLMLVTRAVPTLTQTPLLAALFGGVVYGAGLGLVLSGSGSVGGYSLFARLVTKRLPLSVSNAIFALDALTILGGGLLFGAEKAMYGLIAAFVMRRALDAVLLGFSHTKLAFVISTASDSIRAAILSELDRGLTILPGTGGYTGDPRPVLLIALGQAEVPHLRSLVRTHDPDAFVVLTDAAEVLGKGFHREA</sequence>
<dbReference type="EMBL" id="JACHGW010000008">
    <property type="protein sequence ID" value="MBB6053691.1"/>
    <property type="molecule type" value="Genomic_DNA"/>
</dbReference>